<dbReference type="InterPro" id="IPR005839">
    <property type="entry name" value="Methylthiotransferase"/>
</dbReference>
<dbReference type="InterPro" id="IPR013848">
    <property type="entry name" value="Methylthiotransferase_N"/>
</dbReference>
<dbReference type="InterPro" id="IPR020612">
    <property type="entry name" value="Methylthiotransferase_CS"/>
</dbReference>
<dbReference type="Pfam" id="PF00919">
    <property type="entry name" value="UPF0004"/>
    <property type="match status" value="1"/>
</dbReference>
<dbReference type="GO" id="GO:0046872">
    <property type="term" value="F:metal ion binding"/>
    <property type="evidence" value="ECO:0007669"/>
    <property type="project" value="UniProtKB-UniRule"/>
</dbReference>
<dbReference type="PROSITE" id="PS51449">
    <property type="entry name" value="MTTASE_N"/>
    <property type="match status" value="1"/>
</dbReference>
<dbReference type="NCBIfam" id="TIGR01578">
    <property type="entry name" value="MiaB-like-B"/>
    <property type="match status" value="1"/>
</dbReference>
<evidence type="ECO:0000256" key="8">
    <source>
        <dbReference type="ARBA" id="ARBA00023004"/>
    </source>
</evidence>
<keyword evidence="6 11" id="KW-0819">tRNA processing</keyword>
<dbReference type="InterPro" id="IPR058240">
    <property type="entry name" value="rSAM_sf"/>
</dbReference>
<evidence type="ECO:0000256" key="2">
    <source>
        <dbReference type="ARBA" id="ARBA00008616"/>
    </source>
</evidence>
<keyword evidence="3 11" id="KW-0004">4Fe-4S</keyword>
<dbReference type="OrthoDB" id="1730074at2759"/>
<dbReference type="GO" id="GO:0051539">
    <property type="term" value="F:4 iron, 4 sulfur cluster binding"/>
    <property type="evidence" value="ECO:0007669"/>
    <property type="project" value="UniProtKB-UniRule"/>
</dbReference>
<dbReference type="CDD" id="cd01335">
    <property type="entry name" value="Radical_SAM"/>
    <property type="match status" value="1"/>
</dbReference>
<keyword evidence="11" id="KW-0256">Endoplasmic reticulum</keyword>
<feature type="transmembrane region" description="Helical" evidence="11">
    <location>
        <begin position="504"/>
        <end position="522"/>
    </location>
</feature>
<keyword evidence="7 11" id="KW-0479">Metal-binding</keyword>
<dbReference type="Proteomes" id="UP000030758">
    <property type="component" value="Unassembled WGS sequence"/>
</dbReference>
<keyword evidence="11" id="KW-0812">Transmembrane</keyword>
<comment type="function">
    <text evidence="1 11">Catalyzes the methylthiolation of N6-threonylcarbamoyladenosine (t(6)A), leading to the formation of 2-methylthio-N6-threonylcarbamoyladenosine (ms(2)t(6)A) at position 37 in tRNAs that read codons beginning with adenine.</text>
</comment>
<evidence type="ECO:0000256" key="10">
    <source>
        <dbReference type="ARBA" id="ARBA00051661"/>
    </source>
</evidence>
<dbReference type="Pfam" id="PF04055">
    <property type="entry name" value="Radical_SAM"/>
    <property type="match status" value="1"/>
</dbReference>
<evidence type="ECO:0000256" key="9">
    <source>
        <dbReference type="ARBA" id="ARBA00023014"/>
    </source>
</evidence>
<keyword evidence="5 11" id="KW-0949">S-adenosyl-L-methionine</keyword>
<protein>
    <recommendedName>
        <fullName evidence="11">tRNA-t(6)A37 methylthiotransferase</fullName>
        <ecNumber evidence="11">2.8.4.5</ecNumber>
    </recommendedName>
</protein>
<dbReference type="NCBIfam" id="TIGR00089">
    <property type="entry name" value="MiaB/RimO family radical SAM methylthiotransferase"/>
    <property type="match status" value="1"/>
</dbReference>
<evidence type="ECO:0000256" key="5">
    <source>
        <dbReference type="ARBA" id="ARBA00022691"/>
    </source>
</evidence>
<dbReference type="PROSITE" id="PS51918">
    <property type="entry name" value="RADICAL_SAM"/>
    <property type="match status" value="1"/>
</dbReference>
<feature type="domain" description="MTTase N-terminal" evidence="13">
    <location>
        <begin position="52"/>
        <end position="160"/>
    </location>
</feature>
<dbReference type="SMART" id="SM00729">
    <property type="entry name" value="Elp3"/>
    <property type="match status" value="1"/>
</dbReference>
<reference evidence="15" key="1">
    <citation type="journal article" date="2014" name="Nat. Genet.">
        <title>Genome and transcriptome of the porcine whipworm Trichuris suis.</title>
        <authorList>
            <person name="Jex A.R."/>
            <person name="Nejsum P."/>
            <person name="Schwarz E.M."/>
            <person name="Hu L."/>
            <person name="Young N.D."/>
            <person name="Hall R.S."/>
            <person name="Korhonen P.K."/>
            <person name="Liao S."/>
            <person name="Thamsborg S."/>
            <person name="Xia J."/>
            <person name="Xu P."/>
            <person name="Wang S."/>
            <person name="Scheerlinck J.P."/>
            <person name="Hofmann A."/>
            <person name="Sternberg P.W."/>
            <person name="Wang J."/>
            <person name="Gasser R.B."/>
        </authorList>
    </citation>
    <scope>NUCLEOTIDE SEQUENCE [LARGE SCALE GENOMIC DNA]</scope>
    <source>
        <strain evidence="15">DCEP-RM93F</strain>
    </source>
</reference>
<evidence type="ECO:0000256" key="4">
    <source>
        <dbReference type="ARBA" id="ARBA00022679"/>
    </source>
</evidence>
<dbReference type="EMBL" id="KL367505">
    <property type="protein sequence ID" value="KFD68393.1"/>
    <property type="molecule type" value="Genomic_DNA"/>
</dbReference>
<dbReference type="Pfam" id="PF01938">
    <property type="entry name" value="TRAM"/>
    <property type="match status" value="1"/>
</dbReference>
<dbReference type="SFLD" id="SFLDG01061">
    <property type="entry name" value="methylthiotransferase"/>
    <property type="match status" value="1"/>
</dbReference>
<proteinExistence type="inferred from homology"/>
<dbReference type="InterPro" id="IPR007197">
    <property type="entry name" value="rSAM"/>
</dbReference>
<dbReference type="Gene3D" id="3.40.50.12160">
    <property type="entry name" value="Methylthiotransferase, N-terminal domain"/>
    <property type="match status" value="1"/>
</dbReference>
<keyword evidence="4 11" id="KW-0808">Transferase</keyword>
<dbReference type="InterPro" id="IPR023404">
    <property type="entry name" value="rSAM_horseshoe"/>
</dbReference>
<dbReference type="InterPro" id="IPR006466">
    <property type="entry name" value="MiaB-like_arc_euk"/>
</dbReference>
<sequence>MVDIEDMDVEMIMVNKRNDERPKANVVRGVRSIWAGRALGDSFIPGNSVCSLKVYISTWGCSHNNSDSEYMAGLLSSAGYAVTSQCDEADVWILNSCTVKTPSEHHLRNMVTNGTEKSKKIIVAGCVSQAQPNIAWLNNVSLLGVHNIDRIVEVLEETAQGNVVQLLSRRASRAGLSRNVPLLLPKIRRNPLVELLPISSGCLNKCTYCKTKQARGNLVSYSIEEIVARAKTAFQEGVKEIWLTSEDLGAYGRDIDETLPDLLNELVAVIPNGCMLRLGMTNPPYILDYLEEIAKILRHPRVYSFLHIPVQSGSDAVLREMRREYSVDDFRVVVDFMQKNVPDISIATDVICGFPTETDEDFSQTIKLIDQYKFPTVFINQFYPRPGTKAASMKLLPTEIVKQRTKMLTTLFHSYQPYANRAGRVYKVLVAEKAFRGDYLVGHNKAYEQVLLPNVPTLMGKEVQVRVTNSSKHSMMGEVIEKDQWQIICYLKSLSSTISQNGKHLFIIFCLAYFYTLLRVYLLTEGKVQNIN</sequence>
<dbReference type="SUPFAM" id="SSF102114">
    <property type="entry name" value="Radical SAM enzymes"/>
    <property type="match status" value="1"/>
</dbReference>
<evidence type="ECO:0000256" key="1">
    <source>
        <dbReference type="ARBA" id="ARBA00002399"/>
    </source>
</evidence>
<dbReference type="SFLD" id="SFLDS00029">
    <property type="entry name" value="Radical_SAM"/>
    <property type="match status" value="1"/>
</dbReference>
<comment type="subcellular location">
    <subcellularLocation>
        <location evidence="11">Endoplasmic reticulum membrane</location>
        <topology evidence="11">Single-pass membrane protein</topology>
    </subcellularLocation>
</comment>
<dbReference type="EC" id="2.8.4.5" evidence="11"/>
<dbReference type="PROSITE" id="PS01278">
    <property type="entry name" value="MTTASE_RADICAL"/>
    <property type="match status" value="1"/>
</dbReference>
<dbReference type="SFLD" id="SFLDG01082">
    <property type="entry name" value="B12-binding_domain_containing"/>
    <property type="match status" value="1"/>
</dbReference>
<evidence type="ECO:0000256" key="6">
    <source>
        <dbReference type="ARBA" id="ARBA00022694"/>
    </source>
</evidence>
<evidence type="ECO:0000259" key="13">
    <source>
        <dbReference type="PROSITE" id="PS51449"/>
    </source>
</evidence>
<dbReference type="GO" id="GO:0035598">
    <property type="term" value="F:tRNA (N(6)-L-threonylcarbamoyladenosine(37)-C(2))-methylthiotransferase activity"/>
    <property type="evidence" value="ECO:0007669"/>
    <property type="project" value="UniProtKB-UniRule"/>
</dbReference>
<accession>A0A085NFZ7</accession>
<name>A0A085NFZ7_9BILA</name>
<keyword evidence="11" id="KW-0472">Membrane</keyword>
<feature type="domain" description="TRAM" evidence="12">
    <location>
        <begin position="419"/>
        <end position="481"/>
    </location>
</feature>
<comment type="similarity">
    <text evidence="2 11">Belongs to the methylthiotransferase family. CDKAL1 subfamily.</text>
</comment>
<dbReference type="InterPro" id="IPR006638">
    <property type="entry name" value="Elp3/MiaA/NifB-like_rSAM"/>
</dbReference>
<dbReference type="InterPro" id="IPR038135">
    <property type="entry name" value="Methylthiotransferase_N_sf"/>
</dbReference>
<evidence type="ECO:0000259" key="12">
    <source>
        <dbReference type="PROSITE" id="PS50926"/>
    </source>
</evidence>
<evidence type="ECO:0000256" key="3">
    <source>
        <dbReference type="ARBA" id="ARBA00022485"/>
    </source>
</evidence>
<comment type="catalytic activity">
    <reaction evidence="10 11">
        <text>N(6)-L-threonylcarbamoyladenosine(37) in tRNA + (sulfur carrier)-SH + AH2 + 2 S-adenosyl-L-methionine = 2-methylsulfanyl-N(6)-L-threonylcarbamoyladenosine(37) in tRNA + (sulfur carrier)-H + 5'-deoxyadenosine + L-methionine + A + S-adenosyl-L-homocysteine + 2 H(+)</text>
        <dbReference type="Rhea" id="RHEA:37075"/>
        <dbReference type="Rhea" id="RHEA-COMP:10163"/>
        <dbReference type="Rhea" id="RHEA-COMP:11092"/>
        <dbReference type="Rhea" id="RHEA-COMP:14737"/>
        <dbReference type="Rhea" id="RHEA-COMP:14739"/>
        <dbReference type="ChEBI" id="CHEBI:13193"/>
        <dbReference type="ChEBI" id="CHEBI:15378"/>
        <dbReference type="ChEBI" id="CHEBI:17319"/>
        <dbReference type="ChEBI" id="CHEBI:17499"/>
        <dbReference type="ChEBI" id="CHEBI:29917"/>
        <dbReference type="ChEBI" id="CHEBI:57844"/>
        <dbReference type="ChEBI" id="CHEBI:57856"/>
        <dbReference type="ChEBI" id="CHEBI:59789"/>
        <dbReference type="ChEBI" id="CHEBI:64428"/>
        <dbReference type="ChEBI" id="CHEBI:74418"/>
        <dbReference type="ChEBI" id="CHEBI:74420"/>
        <dbReference type="EC" id="2.8.4.5"/>
    </reaction>
</comment>
<dbReference type="InterPro" id="IPR002792">
    <property type="entry name" value="TRAM_dom"/>
</dbReference>
<evidence type="ECO:0000259" key="14">
    <source>
        <dbReference type="PROSITE" id="PS51918"/>
    </source>
</evidence>
<dbReference type="FunFam" id="3.80.30.20:FF:000002">
    <property type="entry name" value="threonylcarbamoyladenosine tRNA methylthiotransferase isoform X2"/>
    <property type="match status" value="1"/>
</dbReference>
<keyword evidence="9 11" id="KW-0411">Iron-sulfur</keyword>
<evidence type="ECO:0000256" key="11">
    <source>
        <dbReference type="RuleBase" id="RU368081"/>
    </source>
</evidence>
<keyword evidence="11" id="KW-1133">Transmembrane helix</keyword>
<dbReference type="GO" id="GO:0005789">
    <property type="term" value="C:endoplasmic reticulum membrane"/>
    <property type="evidence" value="ECO:0007669"/>
    <property type="project" value="UniProtKB-SubCell"/>
</dbReference>
<dbReference type="PANTHER" id="PTHR11918:SF45">
    <property type="entry name" value="THREONYLCARBAMOYLADENOSINE TRNA METHYLTHIOTRANSFERASE"/>
    <property type="match status" value="1"/>
</dbReference>
<dbReference type="PROSITE" id="PS50926">
    <property type="entry name" value="TRAM"/>
    <property type="match status" value="1"/>
</dbReference>
<feature type="domain" description="Radical SAM core" evidence="14">
    <location>
        <begin position="188"/>
        <end position="419"/>
    </location>
</feature>
<dbReference type="PANTHER" id="PTHR11918">
    <property type="entry name" value="RADICAL SAM PROTEINS"/>
    <property type="match status" value="1"/>
</dbReference>
<evidence type="ECO:0000313" key="15">
    <source>
        <dbReference type="EMBL" id="KFD68393.1"/>
    </source>
</evidence>
<comment type="cofactor">
    <cofactor evidence="11">
        <name>[4Fe-4S] cluster</name>
        <dbReference type="ChEBI" id="CHEBI:49883"/>
    </cofactor>
    <text evidence="11">Binds 1 or 2 [4Fe-4S] cluster. One cluster is coordinated with 3 cysteines and an exchangeable S-adenosyl-L-methionine.</text>
</comment>
<dbReference type="AlphaFoldDB" id="A0A085NFZ7"/>
<dbReference type="Gene3D" id="3.80.30.20">
    <property type="entry name" value="tm_1862 like domain"/>
    <property type="match status" value="1"/>
</dbReference>
<gene>
    <name evidence="15" type="ORF">M514_04096</name>
</gene>
<keyword evidence="8 11" id="KW-0408">Iron</keyword>
<dbReference type="FunFam" id="3.40.50.12160:FF:000003">
    <property type="entry name" value="CDK5 regulatory subunit-associated protein 1"/>
    <property type="match status" value="1"/>
</dbReference>
<organism evidence="15">
    <name type="scientific">Trichuris suis</name>
    <name type="common">pig whipworm</name>
    <dbReference type="NCBI Taxonomy" id="68888"/>
    <lineage>
        <taxon>Eukaryota</taxon>
        <taxon>Metazoa</taxon>
        <taxon>Ecdysozoa</taxon>
        <taxon>Nematoda</taxon>
        <taxon>Enoplea</taxon>
        <taxon>Dorylaimia</taxon>
        <taxon>Trichinellida</taxon>
        <taxon>Trichuridae</taxon>
        <taxon>Trichuris</taxon>
    </lineage>
</organism>
<evidence type="ECO:0000256" key="7">
    <source>
        <dbReference type="ARBA" id="ARBA00022723"/>
    </source>
</evidence>